<dbReference type="OrthoDB" id="646413at2759"/>
<sequence>MHHSVVKSINLVDSDSESNKMGFEGIDFPVCPKPDRAGSAIPEFLKPLKCSKHSHQNPDDRSGFLNMIAEKTIDGKEKEESVCAGCSPLCYSGSPPGRTDNPLVHDVQFIHQMEFFFAFRAKKFVGQIRPYLCLSGLSRDYGKRDILEA</sequence>
<accession>A0A7J0E1L8</accession>
<evidence type="ECO:0000313" key="1">
    <source>
        <dbReference type="EMBL" id="GFY80403.1"/>
    </source>
</evidence>
<evidence type="ECO:0000313" key="2">
    <source>
        <dbReference type="Proteomes" id="UP000585474"/>
    </source>
</evidence>
<dbReference type="EMBL" id="BJWL01000001">
    <property type="protein sequence ID" value="GFY80403.1"/>
    <property type="molecule type" value="Genomic_DNA"/>
</dbReference>
<comment type="caution">
    <text evidence="1">The sequence shown here is derived from an EMBL/GenBank/DDBJ whole genome shotgun (WGS) entry which is preliminary data.</text>
</comment>
<dbReference type="AlphaFoldDB" id="A0A7J0E1L8"/>
<reference evidence="1 2" key="1">
    <citation type="submission" date="2019-07" db="EMBL/GenBank/DDBJ databases">
        <title>De Novo Assembly of kiwifruit Actinidia rufa.</title>
        <authorList>
            <person name="Sugita-Konishi S."/>
            <person name="Sato K."/>
            <person name="Mori E."/>
            <person name="Abe Y."/>
            <person name="Kisaki G."/>
            <person name="Hamano K."/>
            <person name="Suezawa K."/>
            <person name="Otani M."/>
            <person name="Fukuda T."/>
            <person name="Manabe T."/>
            <person name="Gomi K."/>
            <person name="Tabuchi M."/>
            <person name="Akimitsu K."/>
            <person name="Kataoka I."/>
        </authorList>
    </citation>
    <scope>NUCLEOTIDE SEQUENCE [LARGE SCALE GENOMIC DNA]</scope>
    <source>
        <strain evidence="2">cv. Fuchu</strain>
    </source>
</reference>
<dbReference type="Proteomes" id="UP000585474">
    <property type="component" value="Unassembled WGS sequence"/>
</dbReference>
<dbReference type="PANTHER" id="PTHR33384:SF17">
    <property type="entry name" value="VQ DOMAIN-CONTAINING PROTEIN"/>
    <property type="match status" value="1"/>
</dbReference>
<gene>
    <name evidence="1" type="ORF">Acr_01g0002120</name>
</gene>
<name>A0A7J0E1L8_9ERIC</name>
<organism evidence="1 2">
    <name type="scientific">Actinidia rufa</name>
    <dbReference type="NCBI Taxonomy" id="165716"/>
    <lineage>
        <taxon>Eukaryota</taxon>
        <taxon>Viridiplantae</taxon>
        <taxon>Streptophyta</taxon>
        <taxon>Embryophyta</taxon>
        <taxon>Tracheophyta</taxon>
        <taxon>Spermatophyta</taxon>
        <taxon>Magnoliopsida</taxon>
        <taxon>eudicotyledons</taxon>
        <taxon>Gunneridae</taxon>
        <taxon>Pentapetalae</taxon>
        <taxon>asterids</taxon>
        <taxon>Ericales</taxon>
        <taxon>Actinidiaceae</taxon>
        <taxon>Actinidia</taxon>
    </lineage>
</organism>
<proteinExistence type="predicted"/>
<protein>
    <submittedName>
        <fullName evidence="1">Uncharacterized protein</fullName>
    </submittedName>
</protein>
<keyword evidence="2" id="KW-1185">Reference proteome</keyword>
<dbReference type="PANTHER" id="PTHR33384">
    <property type="entry name" value="EXPRESSED PROTEIN"/>
    <property type="match status" value="1"/>
</dbReference>